<keyword evidence="3" id="KW-0964">Secreted</keyword>
<comment type="caution">
    <text evidence="10">The sequence shown here is derived from an EMBL/GenBank/DDBJ whole genome shotgun (WGS) entry which is preliminary data.</text>
</comment>
<comment type="similarity">
    <text evidence="8">Belongs to the polysaccharide lyase 9 family.</text>
</comment>
<dbReference type="OrthoDB" id="8660908at2"/>
<keyword evidence="6" id="KW-0106">Calcium</keyword>
<keyword evidence="4" id="KW-0479">Metal-binding</keyword>
<evidence type="ECO:0000256" key="4">
    <source>
        <dbReference type="ARBA" id="ARBA00022723"/>
    </source>
</evidence>
<dbReference type="InterPro" id="IPR006626">
    <property type="entry name" value="PbH1"/>
</dbReference>
<evidence type="ECO:0000313" key="10">
    <source>
        <dbReference type="EMBL" id="RNL92671.1"/>
    </source>
</evidence>
<dbReference type="InterPro" id="IPR022441">
    <property type="entry name" value="Para_beta_helix_rpt-2"/>
</dbReference>
<keyword evidence="5" id="KW-0732">Signal</keyword>
<keyword evidence="11" id="KW-1185">Reference proteome</keyword>
<dbReference type="GO" id="GO:0016837">
    <property type="term" value="F:carbon-oxygen lyase activity, acting on polysaccharides"/>
    <property type="evidence" value="ECO:0007669"/>
    <property type="project" value="TreeGrafter"/>
</dbReference>
<sequence length="307" mass="32642">MKTQIKLILLSGILTFLACEKEEDLMTGTASSLNEEIITTEPDTSQKEKKMISARSVSVTTEADLRAAVSSANPGDVITINGTIYLTRTLELARSGTSSSKINITGGVLNCANQPSGSWGVKVNGSYWNITNMTIRNAPDCGIVFQHGGHNYVYNVTTSYNGDSGLQIYNGGHDNYVRQCYSNDNYDSQNGGENADGYACKLSAGRNNVFENCTAHHNSDDGWDLYGQPYTVTIRNCTASNNGYGSNGDGNGFKLGSAGQSVPHTVTGNTAKDNMAWGYDGNGNTGHITITGSGGSGNGKGLFTRIY</sequence>
<dbReference type="AlphaFoldDB" id="A0A3N0EXV8"/>
<evidence type="ECO:0000259" key="9">
    <source>
        <dbReference type="Pfam" id="PF13229"/>
    </source>
</evidence>
<dbReference type="Pfam" id="PF13229">
    <property type="entry name" value="Beta_helix"/>
    <property type="match status" value="1"/>
</dbReference>
<evidence type="ECO:0000313" key="11">
    <source>
        <dbReference type="Proteomes" id="UP000267469"/>
    </source>
</evidence>
<gene>
    <name evidence="10" type="ORF">ED312_03365</name>
</gene>
<dbReference type="SUPFAM" id="SSF51126">
    <property type="entry name" value="Pectin lyase-like"/>
    <property type="match status" value="1"/>
</dbReference>
<dbReference type="InterPro" id="IPR039448">
    <property type="entry name" value="Beta_helix"/>
</dbReference>
<proteinExistence type="inferred from homology"/>
<dbReference type="PANTHER" id="PTHR40088:SF1">
    <property type="entry name" value="PECTATE LYASE PEL9"/>
    <property type="match status" value="1"/>
</dbReference>
<dbReference type="GO" id="GO:0005576">
    <property type="term" value="C:extracellular region"/>
    <property type="evidence" value="ECO:0007669"/>
    <property type="project" value="UniProtKB-SubCell"/>
</dbReference>
<keyword evidence="7" id="KW-0456">Lyase</keyword>
<dbReference type="EMBL" id="RJTM01000014">
    <property type="protein sequence ID" value="RNL92671.1"/>
    <property type="molecule type" value="Genomic_DNA"/>
</dbReference>
<dbReference type="InterPro" id="IPR011050">
    <property type="entry name" value="Pectin_lyase_fold/virulence"/>
</dbReference>
<evidence type="ECO:0000256" key="8">
    <source>
        <dbReference type="ARBA" id="ARBA00038263"/>
    </source>
</evidence>
<evidence type="ECO:0000256" key="3">
    <source>
        <dbReference type="ARBA" id="ARBA00022525"/>
    </source>
</evidence>
<dbReference type="GO" id="GO:0046872">
    <property type="term" value="F:metal ion binding"/>
    <property type="evidence" value="ECO:0007669"/>
    <property type="project" value="UniProtKB-KW"/>
</dbReference>
<evidence type="ECO:0000256" key="6">
    <source>
        <dbReference type="ARBA" id="ARBA00022837"/>
    </source>
</evidence>
<evidence type="ECO:0000256" key="1">
    <source>
        <dbReference type="ARBA" id="ARBA00001913"/>
    </source>
</evidence>
<dbReference type="InterPro" id="IPR052052">
    <property type="entry name" value="Polysaccharide_Lyase_9"/>
</dbReference>
<comment type="subcellular location">
    <subcellularLocation>
        <location evidence="2">Secreted</location>
    </subcellularLocation>
</comment>
<dbReference type="InterPro" id="IPR012334">
    <property type="entry name" value="Pectin_lyas_fold"/>
</dbReference>
<feature type="domain" description="Right handed beta helix" evidence="9">
    <location>
        <begin position="120"/>
        <end position="291"/>
    </location>
</feature>
<dbReference type="PANTHER" id="PTHR40088">
    <property type="entry name" value="PECTATE LYASE (EUROFUNG)"/>
    <property type="match status" value="1"/>
</dbReference>
<dbReference type="Proteomes" id="UP000267469">
    <property type="component" value="Unassembled WGS sequence"/>
</dbReference>
<dbReference type="Gene3D" id="2.160.20.10">
    <property type="entry name" value="Single-stranded right-handed beta-helix, Pectin lyase-like"/>
    <property type="match status" value="1"/>
</dbReference>
<dbReference type="RefSeq" id="WP_123214619.1">
    <property type="nucleotide sequence ID" value="NZ_RJTM01000014.1"/>
</dbReference>
<name>A0A3N0EXV8_SINP1</name>
<evidence type="ECO:0000256" key="7">
    <source>
        <dbReference type="ARBA" id="ARBA00023239"/>
    </source>
</evidence>
<protein>
    <submittedName>
        <fullName evidence="10">Right-handed parallel beta-helix repeat-containing protein</fullName>
    </submittedName>
</protein>
<dbReference type="SMART" id="SM00710">
    <property type="entry name" value="PbH1"/>
    <property type="match status" value="4"/>
</dbReference>
<dbReference type="PROSITE" id="PS51257">
    <property type="entry name" value="PROKAR_LIPOPROTEIN"/>
    <property type="match status" value="1"/>
</dbReference>
<reference evidence="10 11" key="1">
    <citation type="submission" date="2018-10" db="EMBL/GenBank/DDBJ databases">
        <title>Sinomicrobium pectinilyticum sp. nov., a pectinase-producing bacterium isolated from alkaline and saline soil, and emended description of the genus Sinomicrobium.</title>
        <authorList>
            <person name="Cheng B."/>
            <person name="Li C."/>
            <person name="Lai Q."/>
            <person name="Du M."/>
            <person name="Shao Z."/>
            <person name="Xu P."/>
            <person name="Yang C."/>
        </authorList>
    </citation>
    <scope>NUCLEOTIDE SEQUENCE [LARGE SCALE GENOMIC DNA]</scope>
    <source>
        <strain evidence="10 11">5DNS001</strain>
    </source>
</reference>
<evidence type="ECO:0000256" key="2">
    <source>
        <dbReference type="ARBA" id="ARBA00004613"/>
    </source>
</evidence>
<organism evidence="10 11">
    <name type="scientific">Sinomicrobium pectinilyticum</name>
    <dbReference type="NCBI Taxonomy" id="1084421"/>
    <lineage>
        <taxon>Bacteria</taxon>
        <taxon>Pseudomonadati</taxon>
        <taxon>Bacteroidota</taxon>
        <taxon>Flavobacteriia</taxon>
        <taxon>Flavobacteriales</taxon>
        <taxon>Flavobacteriaceae</taxon>
        <taxon>Sinomicrobium</taxon>
    </lineage>
</organism>
<comment type="cofactor">
    <cofactor evidence="1">
        <name>Ca(2+)</name>
        <dbReference type="ChEBI" id="CHEBI:29108"/>
    </cofactor>
</comment>
<evidence type="ECO:0000256" key="5">
    <source>
        <dbReference type="ARBA" id="ARBA00022729"/>
    </source>
</evidence>
<accession>A0A3N0EXV8</accession>
<dbReference type="NCBIfam" id="TIGR03804">
    <property type="entry name" value="para_beta_helix"/>
    <property type="match status" value="1"/>
</dbReference>